<reference evidence="1" key="1">
    <citation type="submission" date="2025-05" db="UniProtKB">
        <authorList>
            <consortium name="Ensembl"/>
        </authorList>
    </citation>
    <scope>IDENTIFICATION</scope>
</reference>
<dbReference type="Proteomes" id="UP000694570">
    <property type="component" value="Unplaced"/>
</dbReference>
<organism evidence="1 2">
    <name type="scientific">Sus scrofa</name>
    <name type="common">Pig</name>
    <dbReference type="NCBI Taxonomy" id="9823"/>
    <lineage>
        <taxon>Eukaryota</taxon>
        <taxon>Metazoa</taxon>
        <taxon>Chordata</taxon>
        <taxon>Craniata</taxon>
        <taxon>Vertebrata</taxon>
        <taxon>Euteleostomi</taxon>
        <taxon>Mammalia</taxon>
        <taxon>Eutheria</taxon>
        <taxon>Laurasiatheria</taxon>
        <taxon>Artiodactyla</taxon>
        <taxon>Suina</taxon>
        <taxon>Suidae</taxon>
        <taxon>Sus</taxon>
    </lineage>
</organism>
<name>A0A8D1GQA4_PIG</name>
<dbReference type="AlphaFoldDB" id="A0A8D1GQA4"/>
<evidence type="ECO:0000313" key="1">
    <source>
        <dbReference type="Ensembl" id="ENSSSCP00045005418.1"/>
    </source>
</evidence>
<dbReference type="Ensembl" id="ENSSSCT00030046899.1">
    <property type="protein sequence ID" value="ENSSSCP00030021137.1"/>
    <property type="gene ID" value="ENSSSCG00030033905.1"/>
</dbReference>
<evidence type="ECO:0000313" key="2">
    <source>
        <dbReference type="Proteomes" id="UP000694728"/>
    </source>
</evidence>
<dbReference type="Ensembl" id="ENSSSCT00025038887.1">
    <property type="protein sequence ID" value="ENSSSCP00025016455.1"/>
    <property type="gene ID" value="ENSSSCG00025028655.1"/>
</dbReference>
<accession>A0A8D1GQA4</accession>
<protein>
    <recommendedName>
        <fullName evidence="3">DUF1725 domain-containing protein</fullName>
    </recommendedName>
</protein>
<sequence>MYPMFITTLFTIAKTWKQPKCPSTDECIEKMWYMYTMEYYSAIKKNEVMAIATPWMDLEILILSGVSLKEQDKCHMISLICGI</sequence>
<evidence type="ECO:0008006" key="3">
    <source>
        <dbReference type="Google" id="ProtNLM"/>
    </source>
</evidence>
<dbReference type="Proteomes" id="UP000694727">
    <property type="component" value="Unplaced"/>
</dbReference>
<dbReference type="Ensembl" id="ENSSSCT00045008025.1">
    <property type="protein sequence ID" value="ENSSSCP00045005418.1"/>
    <property type="gene ID" value="ENSSSCG00045004852.1"/>
</dbReference>
<proteinExistence type="predicted"/>
<dbReference type="Proteomes" id="UP000694728">
    <property type="component" value="Unplaced"/>
</dbReference>